<organism evidence="1">
    <name type="scientific">Arundo donax</name>
    <name type="common">Giant reed</name>
    <name type="synonym">Donax arundinaceus</name>
    <dbReference type="NCBI Taxonomy" id="35708"/>
    <lineage>
        <taxon>Eukaryota</taxon>
        <taxon>Viridiplantae</taxon>
        <taxon>Streptophyta</taxon>
        <taxon>Embryophyta</taxon>
        <taxon>Tracheophyta</taxon>
        <taxon>Spermatophyta</taxon>
        <taxon>Magnoliopsida</taxon>
        <taxon>Liliopsida</taxon>
        <taxon>Poales</taxon>
        <taxon>Poaceae</taxon>
        <taxon>PACMAD clade</taxon>
        <taxon>Arundinoideae</taxon>
        <taxon>Arundineae</taxon>
        <taxon>Arundo</taxon>
    </lineage>
</organism>
<evidence type="ECO:0000313" key="1">
    <source>
        <dbReference type="EMBL" id="JAD41914.1"/>
    </source>
</evidence>
<reference evidence="1" key="1">
    <citation type="submission" date="2014-09" db="EMBL/GenBank/DDBJ databases">
        <authorList>
            <person name="Magalhaes I.L.F."/>
            <person name="Oliveira U."/>
            <person name="Santos F.R."/>
            <person name="Vidigal T.H.D.A."/>
            <person name="Brescovit A.D."/>
            <person name="Santos A.J."/>
        </authorList>
    </citation>
    <scope>NUCLEOTIDE SEQUENCE</scope>
    <source>
        <tissue evidence="1">Shoot tissue taken approximately 20 cm above the soil surface</tissue>
    </source>
</reference>
<accession>A0A0A8ZR67</accession>
<dbReference type="AlphaFoldDB" id="A0A0A8ZR67"/>
<proteinExistence type="predicted"/>
<name>A0A0A8ZR67_ARUDO</name>
<sequence>MNLSILHNTAFIHWFALG</sequence>
<reference evidence="1" key="2">
    <citation type="journal article" date="2015" name="Data Brief">
        <title>Shoot transcriptome of the giant reed, Arundo donax.</title>
        <authorList>
            <person name="Barrero R.A."/>
            <person name="Guerrero F.D."/>
            <person name="Moolhuijzen P."/>
            <person name="Goolsby J.A."/>
            <person name="Tidwell J."/>
            <person name="Bellgard S.E."/>
            <person name="Bellgard M.I."/>
        </authorList>
    </citation>
    <scope>NUCLEOTIDE SEQUENCE</scope>
    <source>
        <tissue evidence="1">Shoot tissue taken approximately 20 cm above the soil surface</tissue>
    </source>
</reference>
<protein>
    <submittedName>
        <fullName evidence="1">Uncharacterized protein</fullName>
    </submittedName>
</protein>
<dbReference type="EMBL" id="GBRH01255981">
    <property type="protein sequence ID" value="JAD41914.1"/>
    <property type="molecule type" value="Transcribed_RNA"/>
</dbReference>